<keyword evidence="2" id="KW-1185">Reference proteome</keyword>
<proteinExistence type="predicted"/>
<gene>
    <name evidence="1" type="ORF">ACFPIB_11910</name>
</gene>
<dbReference type="Proteomes" id="UP001596161">
    <property type="component" value="Unassembled WGS sequence"/>
</dbReference>
<dbReference type="RefSeq" id="WP_378017685.1">
    <property type="nucleotide sequence ID" value="NZ_JBHSKT010000006.1"/>
</dbReference>
<evidence type="ECO:0008006" key="3">
    <source>
        <dbReference type="Google" id="ProtNLM"/>
    </source>
</evidence>
<protein>
    <recommendedName>
        <fullName evidence="3">Lipoprotein</fullName>
    </recommendedName>
</protein>
<organism evidence="1 2">
    <name type="scientific">Adhaeribacter terreus</name>
    <dbReference type="NCBI Taxonomy" id="529703"/>
    <lineage>
        <taxon>Bacteria</taxon>
        <taxon>Pseudomonadati</taxon>
        <taxon>Bacteroidota</taxon>
        <taxon>Cytophagia</taxon>
        <taxon>Cytophagales</taxon>
        <taxon>Hymenobacteraceae</taxon>
        <taxon>Adhaeribacter</taxon>
    </lineage>
</organism>
<sequence length="176" mass="20573">MKNPSLSLMLLITSIFLIGCTSKVEPKKAGRIPESWSFDLRTYGPQGNPLQIISMESDWDSAYYINPKVNIDPLNSYPYSRQFRIPFFLSPQERDSVYSIIKRIKCRKRNYDNERIEKYTLGYAEFNFNAPVIEEYFECSYYGTEKMLKANQNMEALLKFFNAKIKGKLNGRALLE</sequence>
<evidence type="ECO:0000313" key="2">
    <source>
        <dbReference type="Proteomes" id="UP001596161"/>
    </source>
</evidence>
<evidence type="ECO:0000313" key="1">
    <source>
        <dbReference type="EMBL" id="MFC5271320.1"/>
    </source>
</evidence>
<dbReference type="PROSITE" id="PS51257">
    <property type="entry name" value="PROKAR_LIPOPROTEIN"/>
    <property type="match status" value="1"/>
</dbReference>
<comment type="caution">
    <text evidence="1">The sequence shown here is derived from an EMBL/GenBank/DDBJ whole genome shotgun (WGS) entry which is preliminary data.</text>
</comment>
<accession>A0ABW0EE15</accession>
<reference evidence="2" key="1">
    <citation type="journal article" date="2019" name="Int. J. Syst. Evol. Microbiol.">
        <title>The Global Catalogue of Microorganisms (GCM) 10K type strain sequencing project: providing services to taxonomists for standard genome sequencing and annotation.</title>
        <authorList>
            <consortium name="The Broad Institute Genomics Platform"/>
            <consortium name="The Broad Institute Genome Sequencing Center for Infectious Disease"/>
            <person name="Wu L."/>
            <person name="Ma J."/>
        </authorList>
    </citation>
    <scope>NUCLEOTIDE SEQUENCE [LARGE SCALE GENOMIC DNA]</scope>
    <source>
        <strain evidence="2">KACC 12602</strain>
    </source>
</reference>
<dbReference type="EMBL" id="JBHSKT010000006">
    <property type="protein sequence ID" value="MFC5271320.1"/>
    <property type="molecule type" value="Genomic_DNA"/>
</dbReference>
<name>A0ABW0EE15_9BACT</name>